<organism evidence="10 11">
    <name type="scientific">Bifidobacterium lemurum</name>
    <dbReference type="NCBI Taxonomy" id="1603886"/>
    <lineage>
        <taxon>Bacteria</taxon>
        <taxon>Bacillati</taxon>
        <taxon>Actinomycetota</taxon>
        <taxon>Actinomycetes</taxon>
        <taxon>Bifidobacteriales</taxon>
        <taxon>Bifidobacteriaceae</taxon>
        <taxon>Bifidobacterium</taxon>
    </lineage>
</organism>
<evidence type="ECO:0000256" key="3">
    <source>
        <dbReference type="ARBA" id="ARBA00022692"/>
    </source>
</evidence>
<keyword evidence="11" id="KW-1185">Reference proteome</keyword>
<keyword evidence="7" id="KW-0407">Ion channel</keyword>
<feature type="transmembrane region" description="Helical" evidence="8">
    <location>
        <begin position="169"/>
        <end position="186"/>
    </location>
</feature>
<feature type="transmembrane region" description="Helical" evidence="8">
    <location>
        <begin position="198"/>
        <end position="222"/>
    </location>
</feature>
<keyword evidence="4 8" id="KW-1133">Transmembrane helix</keyword>
<evidence type="ECO:0000256" key="1">
    <source>
        <dbReference type="ARBA" id="ARBA00004141"/>
    </source>
</evidence>
<dbReference type="EMBL" id="MWWX01000010">
    <property type="protein sequence ID" value="OZG61278.1"/>
    <property type="molecule type" value="Genomic_DNA"/>
</dbReference>
<evidence type="ECO:0000256" key="7">
    <source>
        <dbReference type="ARBA" id="ARBA00023303"/>
    </source>
</evidence>
<evidence type="ECO:0000256" key="2">
    <source>
        <dbReference type="ARBA" id="ARBA00022448"/>
    </source>
</evidence>
<dbReference type="GO" id="GO:0001508">
    <property type="term" value="P:action potential"/>
    <property type="evidence" value="ECO:0007669"/>
    <property type="project" value="TreeGrafter"/>
</dbReference>
<dbReference type="InterPro" id="IPR028325">
    <property type="entry name" value="VG_K_chnl"/>
</dbReference>
<dbReference type="Gene3D" id="1.10.287.70">
    <property type="match status" value="1"/>
</dbReference>
<dbReference type="SUPFAM" id="SSF81324">
    <property type="entry name" value="Voltage-gated potassium channels"/>
    <property type="match status" value="1"/>
</dbReference>
<dbReference type="STRING" id="1603886.GCA_001895165_00190"/>
<evidence type="ECO:0000259" key="9">
    <source>
        <dbReference type="Pfam" id="PF07885"/>
    </source>
</evidence>
<accession>A0A261FQB0</accession>
<feature type="transmembrane region" description="Helical" evidence="8">
    <location>
        <begin position="135"/>
        <end position="157"/>
    </location>
</feature>
<dbReference type="AlphaFoldDB" id="A0A261FQB0"/>
<keyword evidence="5" id="KW-0406">Ion transport</keyword>
<feature type="transmembrane region" description="Helical" evidence="8">
    <location>
        <begin position="98"/>
        <end position="123"/>
    </location>
</feature>
<dbReference type="Pfam" id="PF07885">
    <property type="entry name" value="Ion_trans_2"/>
    <property type="match status" value="1"/>
</dbReference>
<name>A0A261FQB0_9BIFI</name>
<dbReference type="Proteomes" id="UP000216352">
    <property type="component" value="Unassembled WGS sequence"/>
</dbReference>
<evidence type="ECO:0000256" key="8">
    <source>
        <dbReference type="SAM" id="Phobius"/>
    </source>
</evidence>
<keyword evidence="3 8" id="KW-0812">Transmembrane</keyword>
<evidence type="ECO:0000256" key="4">
    <source>
        <dbReference type="ARBA" id="ARBA00022989"/>
    </source>
</evidence>
<dbReference type="InterPro" id="IPR013099">
    <property type="entry name" value="K_chnl_dom"/>
</dbReference>
<sequence>MRLMDWARRLSAWIRRVPRILHDMPMAEWDRGNRWALLGSAVAFLALYAVDVICQPPAGVSLCIEILLNLLWVFYAVDYVLTMYVAEHSWKWMSKHILGLLILVAPLIPGLRFVRVVAALYALHRGSLSWVRGHINIYIACAGALLLSTGALLVLEAERGVPGASIDNYTDALWWAFVSVTTIGYGEYYPVTAEGKLITVAVVIAGIALIGVITGACAAWVIKEISLNGDKTAPVTTAQADKIERKLEMLSDRVGELHKRMR</sequence>
<feature type="transmembrane region" description="Helical" evidence="8">
    <location>
        <begin position="64"/>
        <end position="86"/>
    </location>
</feature>
<dbReference type="PANTHER" id="PTHR11537">
    <property type="entry name" value="VOLTAGE-GATED POTASSIUM CHANNEL"/>
    <property type="match status" value="1"/>
</dbReference>
<evidence type="ECO:0000313" key="10">
    <source>
        <dbReference type="EMBL" id="OZG61278.1"/>
    </source>
</evidence>
<evidence type="ECO:0000313" key="11">
    <source>
        <dbReference type="Proteomes" id="UP000216352"/>
    </source>
</evidence>
<keyword evidence="6 8" id="KW-0472">Membrane</keyword>
<comment type="caution">
    <text evidence="10">The sequence shown here is derived from an EMBL/GenBank/DDBJ whole genome shotgun (WGS) entry which is preliminary data.</text>
</comment>
<comment type="subcellular location">
    <subcellularLocation>
        <location evidence="1">Membrane</location>
        <topology evidence="1">Multi-pass membrane protein</topology>
    </subcellularLocation>
</comment>
<dbReference type="Gene3D" id="1.20.5.110">
    <property type="match status" value="1"/>
</dbReference>
<dbReference type="GO" id="GO:0005249">
    <property type="term" value="F:voltage-gated potassium channel activity"/>
    <property type="evidence" value="ECO:0007669"/>
    <property type="project" value="InterPro"/>
</dbReference>
<proteinExistence type="predicted"/>
<reference evidence="10 11" key="1">
    <citation type="journal article" date="2017" name="BMC Genomics">
        <title>Comparative genomic and phylogenomic analyses of the Bifidobacteriaceae family.</title>
        <authorList>
            <person name="Lugli G.A."/>
            <person name="Milani C."/>
            <person name="Turroni F."/>
            <person name="Duranti S."/>
            <person name="Mancabelli L."/>
            <person name="Mangifesta M."/>
            <person name="Ferrario C."/>
            <person name="Modesto M."/>
            <person name="Mattarelli P."/>
            <person name="Jiri K."/>
            <person name="van Sinderen D."/>
            <person name="Ventura M."/>
        </authorList>
    </citation>
    <scope>NUCLEOTIDE SEQUENCE [LARGE SCALE GENOMIC DNA]</scope>
    <source>
        <strain evidence="10 11">DSM 28807</strain>
    </source>
</reference>
<evidence type="ECO:0000256" key="6">
    <source>
        <dbReference type="ARBA" id="ARBA00023136"/>
    </source>
</evidence>
<gene>
    <name evidence="10" type="ORF">BLEM_1490</name>
</gene>
<protein>
    <submittedName>
        <fullName evidence="10">Ion transporter</fullName>
    </submittedName>
</protein>
<evidence type="ECO:0000256" key="5">
    <source>
        <dbReference type="ARBA" id="ARBA00023065"/>
    </source>
</evidence>
<keyword evidence="2" id="KW-0813">Transport</keyword>
<dbReference type="RefSeq" id="WP_083570080.1">
    <property type="nucleotide sequence ID" value="NZ_BDIS01000001.1"/>
</dbReference>
<dbReference type="OrthoDB" id="9799090at2"/>
<feature type="domain" description="Potassium channel" evidence="9">
    <location>
        <begin position="165"/>
        <end position="222"/>
    </location>
</feature>
<dbReference type="PANTHER" id="PTHR11537:SF254">
    <property type="entry name" value="POTASSIUM VOLTAGE-GATED CHANNEL PROTEIN SHAB"/>
    <property type="match status" value="1"/>
</dbReference>
<dbReference type="GO" id="GO:0008076">
    <property type="term" value="C:voltage-gated potassium channel complex"/>
    <property type="evidence" value="ECO:0007669"/>
    <property type="project" value="InterPro"/>
</dbReference>